<dbReference type="InterPro" id="IPR016167">
    <property type="entry name" value="FAD-bd_PCMH_sub1"/>
</dbReference>
<evidence type="ECO:0000313" key="8">
    <source>
        <dbReference type="Proteomes" id="UP000604273"/>
    </source>
</evidence>
<dbReference type="Proteomes" id="UP000604273">
    <property type="component" value="Unassembled WGS sequence"/>
</dbReference>
<dbReference type="GO" id="GO:0016491">
    <property type="term" value="F:oxidoreductase activity"/>
    <property type="evidence" value="ECO:0007669"/>
    <property type="project" value="UniProtKB-KW"/>
</dbReference>
<proteinExistence type="inferred from homology"/>
<dbReference type="PANTHER" id="PTHR42973:SF39">
    <property type="entry name" value="FAD-BINDING PCMH-TYPE DOMAIN-CONTAINING PROTEIN"/>
    <property type="match status" value="1"/>
</dbReference>
<reference evidence="7" key="2">
    <citation type="submission" date="2020-05" db="EMBL/GenBank/DDBJ databases">
        <authorList>
            <person name="Kim H.-S."/>
            <person name="Proctor R.H."/>
            <person name="Brown D.W."/>
        </authorList>
    </citation>
    <scope>NUCLEOTIDE SEQUENCE</scope>
    <source>
        <strain evidence="7">NRRL 45417</strain>
    </source>
</reference>
<name>A0A8H4TN45_9HYPO</name>
<reference evidence="7" key="1">
    <citation type="journal article" date="2020" name="BMC Genomics">
        <title>Correction to: Identification and distribution of gene clusters required for synthesis of sphingolipid metabolism inhibitors in diverse species of the filamentous fungus Fusarium.</title>
        <authorList>
            <person name="Kim H.S."/>
            <person name="Lohmar J.M."/>
            <person name="Busman M."/>
            <person name="Brown D.W."/>
            <person name="Naumann T.A."/>
            <person name="Divon H.H."/>
            <person name="Lysoe E."/>
            <person name="Uhlig S."/>
            <person name="Proctor R.H."/>
        </authorList>
    </citation>
    <scope>NUCLEOTIDE SEQUENCE</scope>
    <source>
        <strain evidence="7">NRRL 45417</strain>
    </source>
</reference>
<keyword evidence="3" id="KW-0285">Flavoprotein</keyword>
<dbReference type="InterPro" id="IPR036318">
    <property type="entry name" value="FAD-bd_PCMH-like_sf"/>
</dbReference>
<dbReference type="GO" id="GO:0050660">
    <property type="term" value="F:flavin adenine dinucleotide binding"/>
    <property type="evidence" value="ECO:0007669"/>
    <property type="project" value="InterPro"/>
</dbReference>
<feature type="region of interest" description="Disordered" evidence="6">
    <location>
        <begin position="1"/>
        <end position="24"/>
    </location>
</feature>
<evidence type="ECO:0000256" key="5">
    <source>
        <dbReference type="ARBA" id="ARBA00023002"/>
    </source>
</evidence>
<gene>
    <name evidence="7" type="ORF">FGADI_657</name>
</gene>
<dbReference type="Gene3D" id="3.30.43.10">
    <property type="entry name" value="Uridine Diphospho-n-acetylenolpyruvylglucosamine Reductase, domain 2"/>
    <property type="match status" value="1"/>
</dbReference>
<dbReference type="EMBL" id="JABFAI010000012">
    <property type="protein sequence ID" value="KAF4960824.1"/>
    <property type="molecule type" value="Genomic_DNA"/>
</dbReference>
<dbReference type="OrthoDB" id="415825at2759"/>
<evidence type="ECO:0000313" key="7">
    <source>
        <dbReference type="EMBL" id="KAF4960824.1"/>
    </source>
</evidence>
<dbReference type="PANTHER" id="PTHR42973">
    <property type="entry name" value="BINDING OXIDOREDUCTASE, PUTATIVE (AFU_ORTHOLOGUE AFUA_1G17690)-RELATED"/>
    <property type="match status" value="1"/>
</dbReference>
<keyword evidence="5" id="KW-0560">Oxidoreductase</keyword>
<dbReference type="AlphaFoldDB" id="A0A8H4TN45"/>
<evidence type="ECO:0000256" key="2">
    <source>
        <dbReference type="ARBA" id="ARBA00005466"/>
    </source>
</evidence>
<keyword evidence="8" id="KW-1185">Reference proteome</keyword>
<dbReference type="InterPro" id="IPR016169">
    <property type="entry name" value="FAD-bd_PCMH_sub2"/>
</dbReference>
<dbReference type="Gene3D" id="3.30.465.10">
    <property type="match status" value="1"/>
</dbReference>
<evidence type="ECO:0000256" key="6">
    <source>
        <dbReference type="SAM" id="MobiDB-lite"/>
    </source>
</evidence>
<evidence type="ECO:0000256" key="3">
    <source>
        <dbReference type="ARBA" id="ARBA00022630"/>
    </source>
</evidence>
<keyword evidence="4" id="KW-0274">FAD</keyword>
<comment type="cofactor">
    <cofactor evidence="1">
        <name>FAD</name>
        <dbReference type="ChEBI" id="CHEBI:57692"/>
    </cofactor>
</comment>
<dbReference type="InterPro" id="IPR050416">
    <property type="entry name" value="FAD-linked_Oxidoreductase"/>
</dbReference>
<comment type="similarity">
    <text evidence="2">Belongs to the oxygen-dependent FAD-linked oxidoreductase family.</text>
</comment>
<evidence type="ECO:0000256" key="1">
    <source>
        <dbReference type="ARBA" id="ARBA00001974"/>
    </source>
</evidence>
<evidence type="ECO:0000256" key="4">
    <source>
        <dbReference type="ARBA" id="ARBA00022827"/>
    </source>
</evidence>
<accession>A0A8H4TN45</accession>
<evidence type="ECO:0008006" key="9">
    <source>
        <dbReference type="Google" id="ProtNLM"/>
    </source>
</evidence>
<dbReference type="SUPFAM" id="SSF56176">
    <property type="entry name" value="FAD-binding/transporter-associated domain-like"/>
    <property type="match status" value="1"/>
</dbReference>
<sequence length="223" mass="25008">MARMRYGQEPARCLERQGGHDTHESARVGRVFKHRRPRRRPIAIAEPTDEAQIIEAVKLAMSLKFRVSVRSGGHSWAAWSGGTVRMLCLVGSYCKVAWGGIARYRISLTPALTDTDMAGIQQNWGWACEKILALDMVTSNGELIHVNEHHHQVLCFAARGAGSALQVIMMRSTFIYPIARYDEVLTWLIKISPDFEFVAVSAVPPGMTERCIIAQFVVFKHTE</sequence>
<organism evidence="7 8">
    <name type="scientific">Fusarium gaditjirri</name>
    <dbReference type="NCBI Taxonomy" id="282569"/>
    <lineage>
        <taxon>Eukaryota</taxon>
        <taxon>Fungi</taxon>
        <taxon>Dikarya</taxon>
        <taxon>Ascomycota</taxon>
        <taxon>Pezizomycotina</taxon>
        <taxon>Sordariomycetes</taxon>
        <taxon>Hypocreomycetidae</taxon>
        <taxon>Hypocreales</taxon>
        <taxon>Nectriaceae</taxon>
        <taxon>Fusarium</taxon>
        <taxon>Fusarium nisikadoi species complex</taxon>
    </lineage>
</organism>
<protein>
    <recommendedName>
        <fullName evidence="9">FAD-binding PCMH-type domain-containing protein</fullName>
    </recommendedName>
</protein>
<comment type="caution">
    <text evidence="7">The sequence shown here is derived from an EMBL/GenBank/DDBJ whole genome shotgun (WGS) entry which is preliminary data.</text>
</comment>
<feature type="compositionally biased region" description="Basic and acidic residues" evidence="6">
    <location>
        <begin position="12"/>
        <end position="24"/>
    </location>
</feature>